<evidence type="ECO:0000256" key="1">
    <source>
        <dbReference type="SAM" id="MobiDB-lite"/>
    </source>
</evidence>
<name>A0A7C9RE64_9BRAD</name>
<dbReference type="EMBL" id="JAAMRR010000447">
    <property type="protein sequence ID" value="NGX95265.1"/>
    <property type="molecule type" value="Genomic_DNA"/>
</dbReference>
<feature type="region of interest" description="Disordered" evidence="1">
    <location>
        <begin position="1"/>
        <end position="23"/>
    </location>
</feature>
<proteinExistence type="predicted"/>
<organism evidence="2 3">
    <name type="scientific">Candidatus Afipia apatlaquensis</name>
    <dbReference type="NCBI Taxonomy" id="2712852"/>
    <lineage>
        <taxon>Bacteria</taxon>
        <taxon>Pseudomonadati</taxon>
        <taxon>Pseudomonadota</taxon>
        <taxon>Alphaproteobacteria</taxon>
        <taxon>Hyphomicrobiales</taxon>
        <taxon>Nitrobacteraceae</taxon>
        <taxon>Afipia</taxon>
    </lineage>
</organism>
<keyword evidence="3" id="KW-1185">Reference proteome</keyword>
<comment type="caution">
    <text evidence="2">The sequence shown here is derived from an EMBL/GenBank/DDBJ whole genome shotgun (WGS) entry which is preliminary data.</text>
</comment>
<protein>
    <submittedName>
        <fullName evidence="2">Uncharacterized protein</fullName>
    </submittedName>
</protein>
<evidence type="ECO:0000313" key="2">
    <source>
        <dbReference type="EMBL" id="NGX95265.1"/>
    </source>
</evidence>
<sequence length="62" mass="6735">MQRNLSGRAPLENGESSGLDDDQLLDSDRCRIAKAPTLRRLPLTIIALDFCGIASLALPLEL</sequence>
<reference evidence="2" key="1">
    <citation type="submission" date="2020-02" db="EMBL/GenBank/DDBJ databases">
        <title>Draft genome sequence of Candidatus Afipia apatlaquensis IBT-C3, a potential strain for decolorization of textile dyes.</title>
        <authorList>
            <person name="Sanchez-Reyes A."/>
            <person name="Breton-Deval L."/>
            <person name="Mangelson H."/>
            <person name="Sanchez-Flores A."/>
        </authorList>
    </citation>
    <scope>NUCLEOTIDE SEQUENCE [LARGE SCALE GENOMIC DNA]</scope>
    <source>
        <strain evidence="2">IBT-C3</strain>
    </source>
</reference>
<dbReference type="Proteomes" id="UP000480266">
    <property type="component" value="Unassembled WGS sequence"/>
</dbReference>
<evidence type="ECO:0000313" key="3">
    <source>
        <dbReference type="Proteomes" id="UP000480266"/>
    </source>
</evidence>
<accession>A0A7C9RE64</accession>
<gene>
    <name evidence="2" type="ORF">G4V63_08550</name>
</gene>
<dbReference type="AlphaFoldDB" id="A0A7C9RE64"/>